<accession>A0AAI9TQM6</accession>
<dbReference type="EMBL" id="LACB01000035">
    <property type="protein sequence ID" value="KAJ9491317.1"/>
    <property type="molecule type" value="Genomic_DNA"/>
</dbReference>
<comment type="caution">
    <text evidence="1">The sequence shown here is derived from an EMBL/GenBank/DDBJ whole genome shotgun (WGS) entry which is preliminary data.</text>
</comment>
<sequence length="79" mass="9100">MFSSFSRPTVYNNLEEKEMKGAAFRLYSDRSIHQFLLTSLSLEPYITFTLASFQRDFTSVFLSNARLVYWIISASSIAS</sequence>
<reference evidence="1" key="1">
    <citation type="submission" date="2015-06" db="EMBL/GenBank/DDBJ databases">
        <authorList>
            <person name="Nguyen H."/>
        </authorList>
    </citation>
    <scope>NUCLEOTIDE SEQUENCE</scope>
    <source>
        <strain evidence="1">DAOM 180753</strain>
    </source>
</reference>
<dbReference type="AlphaFoldDB" id="A0AAI9TQM6"/>
<dbReference type="Proteomes" id="UP001227192">
    <property type="component" value="Unassembled WGS sequence"/>
</dbReference>
<evidence type="ECO:0000313" key="1">
    <source>
        <dbReference type="EMBL" id="KAJ9491317.1"/>
    </source>
</evidence>
<name>A0AAI9TQM6_PENTH</name>
<keyword evidence="2" id="KW-1185">Reference proteome</keyword>
<gene>
    <name evidence="1" type="ORF">VN97_g1951</name>
</gene>
<proteinExistence type="predicted"/>
<reference evidence="1" key="2">
    <citation type="journal article" date="2016" name="Fungal Biol.">
        <title>Ochratoxin A production by Penicillium thymicola.</title>
        <authorList>
            <person name="Nguyen H.D.T."/>
            <person name="McMullin D.R."/>
            <person name="Ponomareva E."/>
            <person name="Riley R."/>
            <person name="Pomraning K.R."/>
            <person name="Baker S.E."/>
            <person name="Seifert K.A."/>
        </authorList>
    </citation>
    <scope>NUCLEOTIDE SEQUENCE</scope>
    <source>
        <strain evidence="1">DAOM 180753</strain>
    </source>
</reference>
<protein>
    <submittedName>
        <fullName evidence="1">Uncharacterized protein</fullName>
    </submittedName>
</protein>
<organism evidence="1 2">
    <name type="scientific">Penicillium thymicola</name>
    <dbReference type="NCBI Taxonomy" id="293382"/>
    <lineage>
        <taxon>Eukaryota</taxon>
        <taxon>Fungi</taxon>
        <taxon>Dikarya</taxon>
        <taxon>Ascomycota</taxon>
        <taxon>Pezizomycotina</taxon>
        <taxon>Eurotiomycetes</taxon>
        <taxon>Eurotiomycetidae</taxon>
        <taxon>Eurotiales</taxon>
        <taxon>Aspergillaceae</taxon>
        <taxon>Penicillium</taxon>
    </lineage>
</organism>
<evidence type="ECO:0000313" key="2">
    <source>
        <dbReference type="Proteomes" id="UP001227192"/>
    </source>
</evidence>